<dbReference type="RefSeq" id="WP_092704233.1">
    <property type="nucleotide sequence ID" value="NZ_FOSR01000010.1"/>
</dbReference>
<protein>
    <recommendedName>
        <fullName evidence="2">Hypervirulence associated protein TUDOR domain-containing protein</fullName>
    </recommendedName>
</protein>
<evidence type="ECO:0000256" key="1">
    <source>
        <dbReference type="SAM" id="MobiDB-lite"/>
    </source>
</evidence>
<dbReference type="Pfam" id="PF04343">
    <property type="entry name" value="DUF488"/>
    <property type="match status" value="1"/>
</dbReference>
<evidence type="ECO:0000313" key="4">
    <source>
        <dbReference type="Proteomes" id="UP000198725"/>
    </source>
</evidence>
<accession>A0A1I4DYB5</accession>
<reference evidence="4" key="1">
    <citation type="submission" date="2016-10" db="EMBL/GenBank/DDBJ databases">
        <authorList>
            <person name="Varghese N."/>
            <person name="Submissions S."/>
        </authorList>
    </citation>
    <scope>NUCLEOTIDE SEQUENCE [LARGE SCALE GENOMIC DNA]</scope>
    <source>
        <strain evidence="4">MO64</strain>
    </source>
</reference>
<dbReference type="InterPro" id="IPR007438">
    <property type="entry name" value="DUF488"/>
</dbReference>
<organism evidence="3 4">
    <name type="scientific">Rhodanobacter glycinis</name>
    <dbReference type="NCBI Taxonomy" id="582702"/>
    <lineage>
        <taxon>Bacteria</taxon>
        <taxon>Pseudomonadati</taxon>
        <taxon>Pseudomonadota</taxon>
        <taxon>Gammaproteobacteria</taxon>
        <taxon>Lysobacterales</taxon>
        <taxon>Rhodanobacteraceae</taxon>
        <taxon>Rhodanobacter</taxon>
    </lineage>
</organism>
<feature type="domain" description="Hypervirulence associated protein TUDOR" evidence="2">
    <location>
        <begin position="198"/>
        <end position="254"/>
    </location>
</feature>
<keyword evidence="4" id="KW-1185">Reference proteome</keyword>
<name>A0A1I4DYB5_9GAMM</name>
<gene>
    <name evidence="3" type="ORF">SAMN05192579_110110</name>
</gene>
<dbReference type="Pfam" id="PF11160">
    <property type="entry name" value="Hva1_TUDOR"/>
    <property type="match status" value="1"/>
</dbReference>
<feature type="region of interest" description="Disordered" evidence="1">
    <location>
        <begin position="246"/>
        <end position="268"/>
    </location>
</feature>
<feature type="compositionally biased region" description="Basic residues" evidence="1">
    <location>
        <begin position="250"/>
        <end position="260"/>
    </location>
</feature>
<dbReference type="Gene3D" id="2.30.30.1060">
    <property type="match status" value="1"/>
</dbReference>
<evidence type="ECO:0000313" key="3">
    <source>
        <dbReference type="EMBL" id="SFK98618.1"/>
    </source>
</evidence>
<dbReference type="AlphaFoldDB" id="A0A1I4DYB5"/>
<dbReference type="PANTHER" id="PTHR39337">
    <property type="entry name" value="BLR5642 PROTEIN"/>
    <property type="match status" value="1"/>
</dbReference>
<evidence type="ECO:0000259" key="2">
    <source>
        <dbReference type="Pfam" id="PF11160"/>
    </source>
</evidence>
<dbReference type="Proteomes" id="UP000198725">
    <property type="component" value="Unassembled WGS sequence"/>
</dbReference>
<sequence length="268" mass="30179">MPTSPALPVFTIGHSTRPIEDFLALLTENSVEEIVDVRRLPGSRRHPQYDQDTLRETLAAHGIGYRHIATLGGRRGGRTAESRNTWWEHPAFRRYADYALTAAFREGLAELLACSATRRCAVMCAEAVWWRCHRRIVTDYLLHAGREVWHILGPHHAEHAAMTPAAQACGEGLIYPGLISPDHSIREEPAMARTYQVGDHVSWNSEAGRVRGTITKVHTSDVNWKGYTHHASKDDPQYEIRSDKTDHVALHKGKPLRKLKTPAPPRDD</sequence>
<dbReference type="InterPro" id="IPR021331">
    <property type="entry name" value="Hva1_TUDOR"/>
</dbReference>
<dbReference type="EMBL" id="FOSR01000010">
    <property type="protein sequence ID" value="SFK98618.1"/>
    <property type="molecule type" value="Genomic_DNA"/>
</dbReference>
<proteinExistence type="predicted"/>
<dbReference type="PANTHER" id="PTHR39337:SF1">
    <property type="entry name" value="BLR5642 PROTEIN"/>
    <property type="match status" value="1"/>
</dbReference>